<feature type="region of interest" description="Disordered" evidence="4">
    <location>
        <begin position="309"/>
        <end position="366"/>
    </location>
</feature>
<evidence type="ECO:0000256" key="1">
    <source>
        <dbReference type="ARBA" id="ARBA00001946"/>
    </source>
</evidence>
<dbReference type="AlphaFoldDB" id="A0A813FRD5"/>
<dbReference type="InterPro" id="IPR051400">
    <property type="entry name" value="HAD-like_hydrolase"/>
</dbReference>
<evidence type="ECO:0000256" key="4">
    <source>
        <dbReference type="SAM" id="MobiDB-lite"/>
    </source>
</evidence>
<evidence type="ECO:0000313" key="5">
    <source>
        <dbReference type="EMBL" id="CAE8615345.1"/>
    </source>
</evidence>
<name>A0A813FRD5_POLGL</name>
<dbReference type="InterPro" id="IPR006439">
    <property type="entry name" value="HAD-SF_hydro_IA"/>
</dbReference>
<comment type="caution">
    <text evidence="5">The sequence shown here is derived from an EMBL/GenBank/DDBJ whole genome shotgun (WGS) entry which is preliminary data.</text>
</comment>
<organism evidence="5 6">
    <name type="scientific">Polarella glacialis</name>
    <name type="common">Dinoflagellate</name>
    <dbReference type="NCBI Taxonomy" id="89957"/>
    <lineage>
        <taxon>Eukaryota</taxon>
        <taxon>Sar</taxon>
        <taxon>Alveolata</taxon>
        <taxon>Dinophyceae</taxon>
        <taxon>Suessiales</taxon>
        <taxon>Suessiaceae</taxon>
        <taxon>Polarella</taxon>
    </lineage>
</organism>
<dbReference type="InterPro" id="IPR036412">
    <property type="entry name" value="HAD-like_sf"/>
</dbReference>
<keyword evidence="3" id="KW-0460">Magnesium</keyword>
<dbReference type="EMBL" id="CAJNNV010025611">
    <property type="protein sequence ID" value="CAE8615345.1"/>
    <property type="molecule type" value="Genomic_DNA"/>
</dbReference>
<dbReference type="PANTHER" id="PTHR46470">
    <property type="entry name" value="N-ACYLNEURAMINATE-9-PHOSPHATASE"/>
    <property type="match status" value="1"/>
</dbReference>
<comment type="cofactor">
    <cofactor evidence="1">
        <name>Mg(2+)</name>
        <dbReference type="ChEBI" id="CHEBI:18420"/>
    </cofactor>
</comment>
<feature type="region of interest" description="Disordered" evidence="4">
    <location>
        <begin position="696"/>
        <end position="742"/>
    </location>
</feature>
<dbReference type="NCBIfam" id="TIGR01549">
    <property type="entry name" value="HAD-SF-IA-v1"/>
    <property type="match status" value="1"/>
</dbReference>
<dbReference type="Gene3D" id="3.40.50.1000">
    <property type="entry name" value="HAD superfamily/HAD-like"/>
    <property type="match status" value="1"/>
</dbReference>
<reference evidence="5" key="1">
    <citation type="submission" date="2021-02" db="EMBL/GenBank/DDBJ databases">
        <authorList>
            <person name="Dougan E. K."/>
            <person name="Rhodes N."/>
            <person name="Thang M."/>
            <person name="Chan C."/>
        </authorList>
    </citation>
    <scope>NUCLEOTIDE SEQUENCE</scope>
</reference>
<dbReference type="SUPFAM" id="SSF56784">
    <property type="entry name" value="HAD-like"/>
    <property type="match status" value="1"/>
</dbReference>
<accession>A0A813FRD5</accession>
<gene>
    <name evidence="5" type="ORF">PGLA1383_LOCUS33061</name>
</gene>
<dbReference type="GO" id="GO:0050124">
    <property type="term" value="F:N-acylneuraminate-9-phosphatase activity"/>
    <property type="evidence" value="ECO:0007669"/>
    <property type="project" value="TreeGrafter"/>
</dbReference>
<sequence>MTWLEGVPELLGVLQACKLELCVITNGHEDVQYPKLRAVRAQELFQHIIVGGDEVREGRKEKPDPAIFRKACQLTGVCPTEAIHVGDSLASDVEGARQAGLRAAVWINCAGTALPKDVPKPDFELRAVTELPSVLRQMGFSLSSSAQHRKRRSGAEALTLALSGDAANARREGRRRVGGDFTRLQAILTDLPKHVLAADGLASAEGAVLGGSVGYDSYGCGHSLGGTVMHELACRFEEEPAYAFTTVDVFNAGFYSHRVAGDLVSCFHEPLVEIGASRGTGYTGTAINFRRLTKQPENKQEDFECVTSSTVANGGSPTRRVFTDDPPATAASAETGTDSPRSKAAPCEGATAQPSTRAASPEPQGAPSWEVRLAAAHSAGEQARRLLDGRRVGPAIARVTDRPNQIWALLRSRTGVVYDPVPIGPMAAAGSSLDKPLTVTEVLLAAGIQYAQCGAAYTANYISVGLITDGAPSVAILIWLDEDSDSLILAVPYSVLLRTDTDIPSETVQVSVAARDPKDFTQSIYVDNKEAWVTRLELLKGGPTLAAEVFQIFTAAPEVDFNFFEETTGLPCMPRARALVEAADAMFEEAPVLSRAPAGESSFEETECTEEEEFVEATCGSTAQAARSQPKSTLARQVDSLEEGQAQILQILHRLQPPPPPPLGRAQILQMLQNLQAPPPQPMVLGSVYHVSLGPGTGPAATLGGGDEATRGTRPDRFEDPPSRQRAERHERGDGEEEENGMDELIRVFVREMRAGATSGGSVAPTPKACSSARTSTFALAPATAADLTTA</sequence>
<dbReference type="Pfam" id="PF13419">
    <property type="entry name" value="HAD_2"/>
    <property type="match status" value="1"/>
</dbReference>
<evidence type="ECO:0000256" key="3">
    <source>
        <dbReference type="ARBA" id="ARBA00022842"/>
    </source>
</evidence>
<dbReference type="InterPro" id="IPR023214">
    <property type="entry name" value="HAD_sf"/>
</dbReference>
<evidence type="ECO:0000313" key="6">
    <source>
        <dbReference type="Proteomes" id="UP000654075"/>
    </source>
</evidence>
<feature type="compositionally biased region" description="Basic and acidic residues" evidence="4">
    <location>
        <begin position="708"/>
        <end position="733"/>
    </location>
</feature>
<dbReference type="Proteomes" id="UP000654075">
    <property type="component" value="Unassembled WGS sequence"/>
</dbReference>
<proteinExistence type="predicted"/>
<keyword evidence="6" id="KW-1185">Reference proteome</keyword>
<dbReference type="GO" id="GO:0046380">
    <property type="term" value="P:N-acetylneuraminate biosynthetic process"/>
    <property type="evidence" value="ECO:0007669"/>
    <property type="project" value="TreeGrafter"/>
</dbReference>
<protein>
    <recommendedName>
        <fullName evidence="7">5'-nucleotidase</fullName>
    </recommendedName>
</protein>
<dbReference type="PANTHER" id="PTHR46470:SF3">
    <property type="entry name" value="N-ACYLNEURAMINATE-9-PHOSPHATASE"/>
    <property type="match status" value="1"/>
</dbReference>
<evidence type="ECO:0000256" key="2">
    <source>
        <dbReference type="ARBA" id="ARBA00022801"/>
    </source>
</evidence>
<keyword evidence="2" id="KW-0378">Hydrolase</keyword>
<evidence type="ECO:0008006" key="7">
    <source>
        <dbReference type="Google" id="ProtNLM"/>
    </source>
</evidence>
<dbReference type="OrthoDB" id="1694274at2759"/>
<dbReference type="InterPro" id="IPR041492">
    <property type="entry name" value="HAD_2"/>
</dbReference>